<geneLocation type="plasmid" evidence="1">
    <name>pMGB1</name>
</geneLocation>
<dbReference type="EMBL" id="HG008922">
    <property type="protein sequence ID" value="CDF66445.1"/>
    <property type="molecule type" value="Genomic_DNA"/>
</dbReference>
<protein>
    <submittedName>
        <fullName evidence="1">Conserved conjugative plasmid protein</fullName>
    </submittedName>
</protein>
<dbReference type="RefSeq" id="WP_020936643.1">
    <property type="nucleotide sequence ID" value="NC_021914.1"/>
</dbReference>
<dbReference type="AlphaFoldDB" id="S6E2D4"/>
<name>S6E2D4_SACS2</name>
<reference evidence="1" key="2">
    <citation type="submission" date="2013-05" db="EMBL/GenBank/DDBJ databases">
        <authorList>
            <person name="Garrett R."/>
        </authorList>
    </citation>
    <scope>NUCLEOTIDE SEQUENCE</scope>
    <source>
        <strain evidence="1">P2</strain>
        <plasmid evidence="1">pMGB1</plasmid>
    </source>
</reference>
<sequence length="71" mass="8381">MIDERTLEKIAGCWVKYRKVLHVGDLEECCRHVICTFLLKIAEDDSTFIDDMELGEDVSYCRKFERVPRVL</sequence>
<accession>S6E2D4</accession>
<proteinExistence type="predicted"/>
<reference evidence="1" key="1">
    <citation type="journal article" date="2012" name="Mol. Microbiol.">
        <title>Selective and hyperactive uptake of foreign DNA by adaptive immune systems of an archaeon via two distinct mechanisms.</title>
        <authorList>
            <person name="Erdmann S."/>
            <person name="Garrett R.A."/>
        </authorList>
    </citation>
    <scope>NUCLEOTIDE SEQUENCE [LARGE SCALE GENOMIC DNA]</scope>
    <source>
        <strain evidence="1">P2</strain>
        <plasmid evidence="1">pMGB1</plasmid>
    </source>
</reference>
<organism evidence="1">
    <name type="scientific">Saccharolobus solfataricus (strain ATCC 35092 / DSM 1617 / JCM 11322 / P2)</name>
    <name type="common">Sulfolobus solfataricus</name>
    <dbReference type="NCBI Taxonomy" id="273057"/>
    <lineage>
        <taxon>Archaea</taxon>
        <taxon>Thermoproteota</taxon>
        <taxon>Thermoprotei</taxon>
        <taxon>Sulfolobales</taxon>
        <taxon>Sulfolobaceae</taxon>
        <taxon>Saccharolobus</taxon>
    </lineage>
</organism>
<keyword evidence="1" id="KW-0614">Plasmid</keyword>
<evidence type="ECO:0000313" key="1">
    <source>
        <dbReference type="EMBL" id="CDF66445.1"/>
    </source>
</evidence>